<dbReference type="STRING" id="1267021.FPB0191_01409"/>
<dbReference type="GO" id="GO:0005829">
    <property type="term" value="C:cytosol"/>
    <property type="evidence" value="ECO:0007669"/>
    <property type="project" value="TreeGrafter"/>
</dbReference>
<sequence length="183" mass="20400">MGIPTYQISLVILKQVTLLSSNYELYGDMSQRVFDTVRAYTADIEPYSIDEAFIALDGFVDVTSHCQQIRHVVKSDTGIPVSIGIASTRTLAKVSNHIAKKKIDYRGVCYLSDDESLLIDALKQFPVGNVWGVGLRIAEKLQSLGIQTAWDLRQANVKQIKQQQQFSVVLEHTVLELRGTACI</sequence>
<evidence type="ECO:0000256" key="1">
    <source>
        <dbReference type="ARBA" id="ARBA00010945"/>
    </source>
</evidence>
<dbReference type="Gene3D" id="3.30.70.270">
    <property type="match status" value="1"/>
</dbReference>
<dbReference type="Proteomes" id="UP000030901">
    <property type="component" value="Chromosome"/>
</dbReference>
<dbReference type="PANTHER" id="PTHR11076:SF34">
    <property type="entry name" value="PROTEIN UMUC"/>
    <property type="match status" value="1"/>
</dbReference>
<dbReference type="SUPFAM" id="SSF56672">
    <property type="entry name" value="DNA/RNA polymerases"/>
    <property type="match status" value="1"/>
</dbReference>
<dbReference type="OrthoDB" id="9808813at2"/>
<dbReference type="Gene3D" id="1.10.150.20">
    <property type="entry name" value="5' to 3' exonuclease, C-terminal subdomain"/>
    <property type="match status" value="1"/>
</dbReference>
<proteinExistence type="inferred from homology"/>
<dbReference type="InterPro" id="IPR043502">
    <property type="entry name" value="DNA/RNA_pol_sf"/>
</dbReference>
<dbReference type="GO" id="GO:0042276">
    <property type="term" value="P:error-prone translesion synthesis"/>
    <property type="evidence" value="ECO:0007669"/>
    <property type="project" value="TreeGrafter"/>
</dbReference>
<accession>A0A0A7S183</accession>
<dbReference type="AlphaFoldDB" id="A0A0A7S183"/>
<keyword evidence="3" id="KW-0808">Transferase</keyword>
<dbReference type="InterPro" id="IPR001126">
    <property type="entry name" value="UmuC"/>
</dbReference>
<gene>
    <name evidence="3" type="ORF">FPB0191_01409</name>
</gene>
<name>A0A0A7S183_FRIPE</name>
<evidence type="ECO:0000313" key="4">
    <source>
        <dbReference type="Proteomes" id="UP000030901"/>
    </source>
</evidence>
<reference evidence="3 4" key="1">
    <citation type="journal article" date="2014" name="Appl. Environ. Microbiol.">
        <title>Gut symbionts from distinct hosts exhibit genotoxic activity via divergent colibactin biosynthetic pathways.</title>
        <authorList>
            <person name="Engel P."/>
            <person name="Vizcaino M.I."/>
            <person name="Crawford J.M."/>
        </authorList>
    </citation>
    <scope>NUCLEOTIDE SEQUENCE [LARGE SCALE GENOMIC DNA]</scope>
    <source>
        <strain evidence="3 4">PEB0191</strain>
    </source>
</reference>
<dbReference type="InterPro" id="IPR050116">
    <property type="entry name" value="DNA_polymerase-Y"/>
</dbReference>
<feature type="domain" description="UmuC" evidence="2">
    <location>
        <begin position="1"/>
        <end position="134"/>
    </location>
</feature>
<dbReference type="KEGG" id="fpp:FPB0191_01409"/>
<comment type="similarity">
    <text evidence="1">Belongs to the DNA polymerase type-Y family.</text>
</comment>
<dbReference type="PROSITE" id="PS50173">
    <property type="entry name" value="UMUC"/>
    <property type="match status" value="1"/>
</dbReference>
<dbReference type="HOGENOM" id="CLU_012348_3_3_6"/>
<organism evidence="3 4">
    <name type="scientific">Frischella perrara</name>
    <dbReference type="NCBI Taxonomy" id="1267021"/>
    <lineage>
        <taxon>Bacteria</taxon>
        <taxon>Pseudomonadati</taxon>
        <taxon>Pseudomonadota</taxon>
        <taxon>Gammaproteobacteria</taxon>
        <taxon>Orbales</taxon>
        <taxon>Orbaceae</taxon>
        <taxon>Frischella</taxon>
    </lineage>
</organism>
<dbReference type="GO" id="GO:0006281">
    <property type="term" value="P:DNA repair"/>
    <property type="evidence" value="ECO:0007669"/>
    <property type="project" value="InterPro"/>
</dbReference>
<dbReference type="Pfam" id="PF00817">
    <property type="entry name" value="IMS"/>
    <property type="match status" value="1"/>
</dbReference>
<evidence type="ECO:0000313" key="3">
    <source>
        <dbReference type="EMBL" id="AJA45228.1"/>
    </source>
</evidence>
<keyword evidence="4" id="KW-1185">Reference proteome</keyword>
<dbReference type="GO" id="GO:0003887">
    <property type="term" value="F:DNA-directed DNA polymerase activity"/>
    <property type="evidence" value="ECO:0007669"/>
    <property type="project" value="TreeGrafter"/>
</dbReference>
<dbReference type="InterPro" id="IPR043128">
    <property type="entry name" value="Rev_trsase/Diguanyl_cyclase"/>
</dbReference>
<dbReference type="PANTHER" id="PTHR11076">
    <property type="entry name" value="DNA REPAIR POLYMERASE UMUC / TRANSFERASE FAMILY MEMBER"/>
    <property type="match status" value="1"/>
</dbReference>
<protein>
    <submittedName>
        <fullName evidence="3">Nucleotidyltransferase/DNA polymerase involved in DNA repair</fullName>
    </submittedName>
</protein>
<dbReference type="EMBL" id="CP009056">
    <property type="protein sequence ID" value="AJA45228.1"/>
    <property type="molecule type" value="Genomic_DNA"/>
</dbReference>
<dbReference type="GO" id="GO:0009432">
    <property type="term" value="P:SOS response"/>
    <property type="evidence" value="ECO:0007669"/>
    <property type="project" value="TreeGrafter"/>
</dbReference>
<evidence type="ECO:0000259" key="2">
    <source>
        <dbReference type="PROSITE" id="PS50173"/>
    </source>
</evidence>